<keyword evidence="4 7" id="KW-0812">Transmembrane</keyword>
<dbReference type="SUPFAM" id="SSF161098">
    <property type="entry name" value="MetI-like"/>
    <property type="match status" value="1"/>
</dbReference>
<dbReference type="InterPro" id="IPR000515">
    <property type="entry name" value="MetI-like"/>
</dbReference>
<organism evidence="9 10">
    <name type="scientific">Agromyces mediolanus</name>
    <name type="common">Corynebacterium mediolanum</name>
    <dbReference type="NCBI Taxonomy" id="41986"/>
    <lineage>
        <taxon>Bacteria</taxon>
        <taxon>Bacillati</taxon>
        <taxon>Actinomycetota</taxon>
        <taxon>Actinomycetes</taxon>
        <taxon>Micrococcales</taxon>
        <taxon>Microbacteriaceae</taxon>
        <taxon>Agromyces</taxon>
    </lineage>
</organism>
<sequence length="302" mass="33502">MAQTTSVLEIADAELLGPRGAARVQRRRRYSSERKGIVWRTILVALVALIVVFPLYWMLVVAFSPRGEVFEPGLRLWPSTLTLENFAKVFDRVPVLDWFGNSVVIGAFVTALTVIVNLLAGYAFARLRFRGRNGIFLLGLATMMIPVQAIMVAQFKLVSGLGIYGSYWGVILPGAAAAFGIFLARQFFLSIPDEVIEAARIDGAGQLRIFLQVVLPLCKPLIAVLTLLTLLGSWNDFAWPLIALKDNELFTLPIGLLYLKNQTSPDYNAIMALSLIAVLPMVLLFVFFQRYFVQGFARSGIK</sequence>
<dbReference type="EMBL" id="BMRJ01000001">
    <property type="protein sequence ID" value="GGR11860.1"/>
    <property type="molecule type" value="Genomic_DNA"/>
</dbReference>
<evidence type="ECO:0000256" key="1">
    <source>
        <dbReference type="ARBA" id="ARBA00004651"/>
    </source>
</evidence>
<evidence type="ECO:0000313" key="10">
    <source>
        <dbReference type="Proteomes" id="UP000610303"/>
    </source>
</evidence>
<dbReference type="CDD" id="cd06261">
    <property type="entry name" value="TM_PBP2"/>
    <property type="match status" value="1"/>
</dbReference>
<accession>A0A918F902</accession>
<dbReference type="GO" id="GO:0055085">
    <property type="term" value="P:transmembrane transport"/>
    <property type="evidence" value="ECO:0007669"/>
    <property type="project" value="InterPro"/>
</dbReference>
<keyword evidence="5 7" id="KW-1133">Transmembrane helix</keyword>
<dbReference type="Proteomes" id="UP000610303">
    <property type="component" value="Unassembled WGS sequence"/>
</dbReference>
<evidence type="ECO:0000256" key="4">
    <source>
        <dbReference type="ARBA" id="ARBA00022692"/>
    </source>
</evidence>
<keyword evidence="10" id="KW-1185">Reference proteome</keyword>
<dbReference type="InterPro" id="IPR035906">
    <property type="entry name" value="MetI-like_sf"/>
</dbReference>
<evidence type="ECO:0000256" key="2">
    <source>
        <dbReference type="ARBA" id="ARBA00022448"/>
    </source>
</evidence>
<keyword evidence="2 7" id="KW-0813">Transport</keyword>
<feature type="transmembrane region" description="Helical" evidence="7">
    <location>
        <begin position="167"/>
        <end position="188"/>
    </location>
</feature>
<dbReference type="PANTHER" id="PTHR43744:SF12">
    <property type="entry name" value="ABC TRANSPORTER PERMEASE PROTEIN MG189-RELATED"/>
    <property type="match status" value="1"/>
</dbReference>
<dbReference type="RefSeq" id="WP_229781462.1">
    <property type="nucleotide sequence ID" value="NZ_BMRJ01000001.1"/>
</dbReference>
<name>A0A918F902_AGRME</name>
<gene>
    <name evidence="9" type="primary">lacG</name>
    <name evidence="9" type="ORF">GCM10010196_00320</name>
</gene>
<feature type="transmembrane region" description="Helical" evidence="7">
    <location>
        <begin position="98"/>
        <end position="123"/>
    </location>
</feature>
<evidence type="ECO:0000256" key="6">
    <source>
        <dbReference type="ARBA" id="ARBA00023136"/>
    </source>
</evidence>
<feature type="transmembrane region" description="Helical" evidence="7">
    <location>
        <begin position="37"/>
        <end position="59"/>
    </location>
</feature>
<comment type="subcellular location">
    <subcellularLocation>
        <location evidence="1 7">Cell membrane</location>
        <topology evidence="1 7">Multi-pass membrane protein</topology>
    </subcellularLocation>
</comment>
<keyword evidence="3" id="KW-1003">Cell membrane</keyword>
<dbReference type="Pfam" id="PF00528">
    <property type="entry name" value="BPD_transp_1"/>
    <property type="match status" value="1"/>
</dbReference>
<reference evidence="9" key="2">
    <citation type="submission" date="2020-09" db="EMBL/GenBank/DDBJ databases">
        <authorList>
            <person name="Sun Q."/>
            <person name="Ohkuma M."/>
        </authorList>
    </citation>
    <scope>NUCLEOTIDE SEQUENCE</scope>
    <source>
        <strain evidence="9">JCM 3346</strain>
    </source>
</reference>
<evidence type="ECO:0000256" key="3">
    <source>
        <dbReference type="ARBA" id="ARBA00022475"/>
    </source>
</evidence>
<dbReference type="PANTHER" id="PTHR43744">
    <property type="entry name" value="ABC TRANSPORTER PERMEASE PROTEIN MG189-RELATED-RELATED"/>
    <property type="match status" value="1"/>
</dbReference>
<evidence type="ECO:0000256" key="7">
    <source>
        <dbReference type="RuleBase" id="RU363032"/>
    </source>
</evidence>
<dbReference type="Gene3D" id="1.10.3720.10">
    <property type="entry name" value="MetI-like"/>
    <property type="match status" value="1"/>
</dbReference>
<dbReference type="AlphaFoldDB" id="A0A918F902"/>
<feature type="transmembrane region" description="Helical" evidence="7">
    <location>
        <begin position="135"/>
        <end position="155"/>
    </location>
</feature>
<dbReference type="PROSITE" id="PS50928">
    <property type="entry name" value="ABC_TM1"/>
    <property type="match status" value="1"/>
</dbReference>
<evidence type="ECO:0000313" key="9">
    <source>
        <dbReference type="EMBL" id="GGR11860.1"/>
    </source>
</evidence>
<feature type="transmembrane region" description="Helical" evidence="7">
    <location>
        <begin position="267"/>
        <end position="288"/>
    </location>
</feature>
<feature type="transmembrane region" description="Helical" evidence="7">
    <location>
        <begin position="209"/>
        <end position="231"/>
    </location>
</feature>
<reference evidence="9" key="1">
    <citation type="journal article" date="2014" name="Int. J. Syst. Evol. Microbiol.">
        <title>Complete genome sequence of Corynebacterium casei LMG S-19264T (=DSM 44701T), isolated from a smear-ripened cheese.</title>
        <authorList>
            <consortium name="US DOE Joint Genome Institute (JGI-PGF)"/>
            <person name="Walter F."/>
            <person name="Albersmeier A."/>
            <person name="Kalinowski J."/>
            <person name="Ruckert C."/>
        </authorList>
    </citation>
    <scope>NUCLEOTIDE SEQUENCE</scope>
    <source>
        <strain evidence="9">JCM 3346</strain>
    </source>
</reference>
<comment type="similarity">
    <text evidence="7">Belongs to the binding-protein-dependent transport system permease family.</text>
</comment>
<comment type="caution">
    <text evidence="9">The sequence shown here is derived from an EMBL/GenBank/DDBJ whole genome shotgun (WGS) entry which is preliminary data.</text>
</comment>
<dbReference type="GO" id="GO:0005886">
    <property type="term" value="C:plasma membrane"/>
    <property type="evidence" value="ECO:0007669"/>
    <property type="project" value="UniProtKB-SubCell"/>
</dbReference>
<feature type="domain" description="ABC transmembrane type-1" evidence="8">
    <location>
        <begin position="99"/>
        <end position="288"/>
    </location>
</feature>
<evidence type="ECO:0000256" key="5">
    <source>
        <dbReference type="ARBA" id="ARBA00022989"/>
    </source>
</evidence>
<keyword evidence="6 7" id="KW-0472">Membrane</keyword>
<proteinExistence type="inferred from homology"/>
<evidence type="ECO:0000259" key="8">
    <source>
        <dbReference type="PROSITE" id="PS50928"/>
    </source>
</evidence>
<protein>
    <submittedName>
        <fullName evidence="9">Sugar ABC transporter permease</fullName>
    </submittedName>
</protein>